<dbReference type="InterPro" id="IPR011013">
    <property type="entry name" value="Gal_mutarotase_sf_dom"/>
</dbReference>
<dbReference type="GO" id="GO:0030246">
    <property type="term" value="F:carbohydrate binding"/>
    <property type="evidence" value="ECO:0007669"/>
    <property type="project" value="InterPro"/>
</dbReference>
<dbReference type="PANTHER" id="PTHR32018:SF1">
    <property type="entry name" value="RHAMNOGALACTURONAN ENDOLYASE"/>
    <property type="match status" value="1"/>
</dbReference>
<dbReference type="Pfam" id="PF14686">
    <property type="entry name" value="fn3_3"/>
    <property type="match status" value="1"/>
</dbReference>
<feature type="domain" description="Rhamnogalacturonan lyase" evidence="11">
    <location>
        <begin position="299"/>
        <end position="380"/>
    </location>
</feature>
<name>A0A6A6XHA5_9PLEO</name>
<evidence type="ECO:0000256" key="2">
    <source>
        <dbReference type="ARBA" id="ARBA00004613"/>
    </source>
</evidence>
<comment type="catalytic activity">
    <reaction evidence="1">
        <text>Endotype eliminative cleavage of L-alpha-rhamnopyranosyl-(1-&gt;4)-alpha-D-galactopyranosyluronic acid bonds of rhamnogalacturonan I domains in ramified hairy regions of pectin leaving L-rhamnopyranose at the reducing end and 4-deoxy-4,5-unsaturated D-galactopyranosyluronic acid at the non-reducing end.</text>
        <dbReference type="EC" id="4.2.2.23"/>
    </reaction>
</comment>
<comment type="similarity">
    <text evidence="3">Belongs to the polysaccharide lyase 4 family.</text>
</comment>
<dbReference type="InterPro" id="IPR029411">
    <property type="entry name" value="RG-lyase_III"/>
</dbReference>
<dbReference type="PANTHER" id="PTHR32018">
    <property type="entry name" value="RHAMNOGALACTURONATE LYASE FAMILY PROTEIN"/>
    <property type="match status" value="1"/>
</dbReference>
<dbReference type="GO" id="GO:0102210">
    <property type="term" value="F:rhamnogalacturonan endolyase activity"/>
    <property type="evidence" value="ECO:0007669"/>
    <property type="project" value="UniProtKB-EC"/>
</dbReference>
<dbReference type="AlphaFoldDB" id="A0A6A6XHA5"/>
<evidence type="ECO:0000256" key="4">
    <source>
        <dbReference type="ARBA" id="ARBA00012437"/>
    </source>
</evidence>
<accession>A0A6A6XHA5</accession>
<keyword evidence="13" id="KW-1185">Reference proteome</keyword>
<dbReference type="InterPro" id="IPR029413">
    <property type="entry name" value="RG-lyase_II"/>
</dbReference>
<keyword evidence="5" id="KW-0964">Secreted</keyword>
<dbReference type="GO" id="GO:0000272">
    <property type="term" value="P:polysaccharide catabolic process"/>
    <property type="evidence" value="ECO:0007669"/>
    <property type="project" value="UniProtKB-KW"/>
</dbReference>
<dbReference type="CDD" id="cd10317">
    <property type="entry name" value="RGL4_C"/>
    <property type="match status" value="1"/>
</dbReference>
<dbReference type="Gene3D" id="2.60.40.1120">
    <property type="entry name" value="Carboxypeptidase-like, regulatory domain"/>
    <property type="match status" value="1"/>
</dbReference>
<protein>
    <recommendedName>
        <fullName evidence="4">rhamnogalacturonan endolyase</fullName>
        <ecNumber evidence="4">4.2.2.23</ecNumber>
    </recommendedName>
</protein>
<evidence type="ECO:0000256" key="7">
    <source>
        <dbReference type="ARBA" id="ARBA00023239"/>
    </source>
</evidence>
<evidence type="ECO:0000256" key="6">
    <source>
        <dbReference type="ARBA" id="ARBA00022729"/>
    </source>
</evidence>
<evidence type="ECO:0000256" key="3">
    <source>
        <dbReference type="ARBA" id="ARBA00010418"/>
    </source>
</evidence>
<dbReference type="EC" id="4.2.2.23" evidence="4"/>
<evidence type="ECO:0000259" key="10">
    <source>
        <dbReference type="Pfam" id="PF14683"/>
    </source>
</evidence>
<evidence type="ECO:0000313" key="13">
    <source>
        <dbReference type="Proteomes" id="UP000799757"/>
    </source>
</evidence>
<dbReference type="Pfam" id="PF14683">
    <property type="entry name" value="CBM-like"/>
    <property type="match status" value="1"/>
</dbReference>
<dbReference type="SUPFAM" id="SSF49785">
    <property type="entry name" value="Galactose-binding domain-like"/>
    <property type="match status" value="1"/>
</dbReference>
<dbReference type="InterPro" id="IPR013784">
    <property type="entry name" value="Carb-bd-like_fold"/>
</dbReference>
<dbReference type="SUPFAM" id="SSF74650">
    <property type="entry name" value="Galactose mutarotase-like"/>
    <property type="match status" value="1"/>
</dbReference>
<keyword evidence="7 12" id="KW-0456">Lyase</keyword>
<dbReference type="CDD" id="cd10320">
    <property type="entry name" value="RGL4_N"/>
    <property type="match status" value="1"/>
</dbReference>
<evidence type="ECO:0000256" key="9">
    <source>
        <dbReference type="ARBA" id="ARBA00023326"/>
    </source>
</evidence>
<proteinExistence type="inferred from homology"/>
<dbReference type="Proteomes" id="UP000799757">
    <property type="component" value="Unassembled WGS sequence"/>
</dbReference>
<dbReference type="SUPFAM" id="SSF49452">
    <property type="entry name" value="Starch-binding domain-like"/>
    <property type="match status" value="1"/>
</dbReference>
<feature type="domain" description="Rhamnogalacturonan lyase" evidence="10">
    <location>
        <begin position="394"/>
        <end position="555"/>
    </location>
</feature>
<evidence type="ECO:0000259" key="11">
    <source>
        <dbReference type="Pfam" id="PF14686"/>
    </source>
</evidence>
<dbReference type="EMBL" id="MU001846">
    <property type="protein sequence ID" value="KAF2795859.1"/>
    <property type="molecule type" value="Genomic_DNA"/>
</dbReference>
<comment type="subcellular location">
    <subcellularLocation>
        <location evidence="2">Secreted</location>
    </subcellularLocation>
</comment>
<evidence type="ECO:0000313" key="12">
    <source>
        <dbReference type="EMBL" id="KAF2795859.1"/>
    </source>
</evidence>
<keyword evidence="6" id="KW-0732">Signal</keyword>
<keyword evidence="9" id="KW-0624">Polysaccharide degradation</keyword>
<evidence type="ECO:0000256" key="1">
    <source>
        <dbReference type="ARBA" id="ARBA00001324"/>
    </source>
</evidence>
<dbReference type="InterPro" id="IPR008979">
    <property type="entry name" value="Galactose-bd-like_sf"/>
</dbReference>
<organism evidence="12 13">
    <name type="scientific">Melanomma pulvis-pyrius CBS 109.77</name>
    <dbReference type="NCBI Taxonomy" id="1314802"/>
    <lineage>
        <taxon>Eukaryota</taxon>
        <taxon>Fungi</taxon>
        <taxon>Dikarya</taxon>
        <taxon>Ascomycota</taxon>
        <taxon>Pezizomycotina</taxon>
        <taxon>Dothideomycetes</taxon>
        <taxon>Pleosporomycetidae</taxon>
        <taxon>Pleosporales</taxon>
        <taxon>Melanommataceae</taxon>
        <taxon>Melanomma</taxon>
    </lineage>
</organism>
<evidence type="ECO:0000256" key="5">
    <source>
        <dbReference type="ARBA" id="ARBA00022525"/>
    </source>
</evidence>
<dbReference type="Gene3D" id="2.60.120.260">
    <property type="entry name" value="Galactose-binding domain-like"/>
    <property type="match status" value="1"/>
</dbReference>
<dbReference type="InterPro" id="IPR051850">
    <property type="entry name" value="Polysacch_Lyase_4"/>
</dbReference>
<dbReference type="OrthoDB" id="1179585at2759"/>
<dbReference type="GO" id="GO:0005576">
    <property type="term" value="C:extracellular region"/>
    <property type="evidence" value="ECO:0007669"/>
    <property type="project" value="UniProtKB-SubCell"/>
</dbReference>
<sequence length="558" mass="62488">MGLRTFFRSLSPSRKSFLTQIDNSTWIIGNGLWNVTQGRQYATKLWYKEKDLVGNAVGHYVSYNGAASDLNWTSAAIVESGDNYINVKFSAIEGDFHWVIYDNLAGAYQYFVNRALPVLGEFRTLWRLDNVSFPNGRTNVKDGPLPPISDYLAGTNVQDETWQKADGTFLTKYDWSAFTKDLDFHGVYGDNFGSWYLNPGKDYFNGNHLKQELMIHRESKTGDAVQLNMIHGTHYQALSRDPFADGKTWGPWLWYLNDGSKDDATRRANKEDKAWPYSWFKESSFQSRGSIKGKLVLSDGRPASGAAVFLGDSNSNLTALDQGKDYYYTVYADKNGNFNIKDVRTGTYGLQAWSNGDALADVTTSFLQNDIIVTQDKTNNLRTLKWTVTDRKNRIFQVGAFDRKTTGFKLSGPTPYEHARIAKCPANLTYTIGVSQSEDWCFGQTALGTWSIVFPFSSKKTTASAAKLTVSLAGFSGGSSASILLNEAKVGNITTNSALLPSSQDTYRGATRAGEWHLLEFPIAKESLKEGTNQIDFKVTTSTLWRGWLWDSILLEWV</sequence>
<dbReference type="CDD" id="cd10316">
    <property type="entry name" value="RGL4_M"/>
    <property type="match status" value="1"/>
</dbReference>
<keyword evidence="8" id="KW-0119">Carbohydrate metabolism</keyword>
<reference evidence="12" key="1">
    <citation type="journal article" date="2020" name="Stud. Mycol.">
        <title>101 Dothideomycetes genomes: a test case for predicting lifestyles and emergence of pathogens.</title>
        <authorList>
            <person name="Haridas S."/>
            <person name="Albert R."/>
            <person name="Binder M."/>
            <person name="Bloem J."/>
            <person name="Labutti K."/>
            <person name="Salamov A."/>
            <person name="Andreopoulos B."/>
            <person name="Baker S."/>
            <person name="Barry K."/>
            <person name="Bills G."/>
            <person name="Bluhm B."/>
            <person name="Cannon C."/>
            <person name="Castanera R."/>
            <person name="Culley D."/>
            <person name="Daum C."/>
            <person name="Ezra D."/>
            <person name="Gonzalez J."/>
            <person name="Henrissat B."/>
            <person name="Kuo A."/>
            <person name="Liang C."/>
            <person name="Lipzen A."/>
            <person name="Lutzoni F."/>
            <person name="Magnuson J."/>
            <person name="Mondo S."/>
            <person name="Nolan M."/>
            <person name="Ohm R."/>
            <person name="Pangilinan J."/>
            <person name="Park H.-J."/>
            <person name="Ramirez L."/>
            <person name="Alfaro M."/>
            <person name="Sun H."/>
            <person name="Tritt A."/>
            <person name="Yoshinaga Y."/>
            <person name="Zwiers L.-H."/>
            <person name="Turgeon B."/>
            <person name="Goodwin S."/>
            <person name="Spatafora J."/>
            <person name="Crous P."/>
            <person name="Grigoriev I."/>
        </authorList>
    </citation>
    <scope>NUCLEOTIDE SEQUENCE</scope>
    <source>
        <strain evidence="12">CBS 109.77</strain>
    </source>
</reference>
<dbReference type="Gene3D" id="2.70.98.10">
    <property type="match status" value="1"/>
</dbReference>
<dbReference type="InterPro" id="IPR014718">
    <property type="entry name" value="GH-type_carb-bd"/>
</dbReference>
<evidence type="ECO:0000256" key="8">
    <source>
        <dbReference type="ARBA" id="ARBA00023277"/>
    </source>
</evidence>
<gene>
    <name evidence="12" type="ORF">K505DRAFT_406720</name>
</gene>